<evidence type="ECO:0000256" key="2">
    <source>
        <dbReference type="ARBA" id="ARBA00012438"/>
    </source>
</evidence>
<feature type="transmembrane region" description="Helical" evidence="9">
    <location>
        <begin position="24"/>
        <end position="46"/>
    </location>
</feature>
<dbReference type="PANTHER" id="PTHR42878">
    <property type="entry name" value="TWO-COMPONENT HISTIDINE KINASE"/>
    <property type="match status" value="1"/>
</dbReference>
<dbReference type="GO" id="GO:0000156">
    <property type="term" value="F:phosphorelay response regulator activity"/>
    <property type="evidence" value="ECO:0007669"/>
    <property type="project" value="TreeGrafter"/>
</dbReference>
<dbReference type="EC" id="2.7.13.3" evidence="2"/>
<name>A0A0G1ZMR8_9BACT</name>
<feature type="transmembrane region" description="Helical" evidence="9">
    <location>
        <begin position="58"/>
        <end position="83"/>
    </location>
</feature>
<accession>A0A0G1ZMR8</accession>
<dbReference type="Pfam" id="PF02518">
    <property type="entry name" value="HATPase_c"/>
    <property type="match status" value="1"/>
</dbReference>
<evidence type="ECO:0000259" key="10">
    <source>
        <dbReference type="PROSITE" id="PS50109"/>
    </source>
</evidence>
<dbReference type="Gene3D" id="3.30.565.10">
    <property type="entry name" value="Histidine kinase-like ATPase, C-terminal domain"/>
    <property type="match status" value="1"/>
</dbReference>
<evidence type="ECO:0000256" key="3">
    <source>
        <dbReference type="ARBA" id="ARBA00022553"/>
    </source>
</evidence>
<dbReference type="InterPro" id="IPR036890">
    <property type="entry name" value="HATPase_C_sf"/>
</dbReference>
<dbReference type="GO" id="GO:0007234">
    <property type="term" value="P:osmosensory signaling via phosphorelay pathway"/>
    <property type="evidence" value="ECO:0007669"/>
    <property type="project" value="TreeGrafter"/>
</dbReference>
<gene>
    <name evidence="11" type="ORF">UY61_C0025G0002</name>
</gene>
<dbReference type="InterPro" id="IPR004358">
    <property type="entry name" value="Sig_transdc_His_kin-like_C"/>
</dbReference>
<dbReference type="PROSITE" id="PS50109">
    <property type="entry name" value="HIS_KIN"/>
    <property type="match status" value="1"/>
</dbReference>
<dbReference type="AlphaFoldDB" id="A0A0G1ZMR8"/>
<dbReference type="SMART" id="SM00388">
    <property type="entry name" value="HisKA"/>
    <property type="match status" value="1"/>
</dbReference>
<keyword evidence="9" id="KW-0812">Transmembrane</keyword>
<dbReference type="GO" id="GO:0000155">
    <property type="term" value="F:phosphorelay sensor kinase activity"/>
    <property type="evidence" value="ECO:0007669"/>
    <property type="project" value="InterPro"/>
</dbReference>
<organism evidence="11 12">
    <name type="scientific">Candidatus Adlerbacteria bacterium GW2011_GWC1_50_9</name>
    <dbReference type="NCBI Taxonomy" id="1618608"/>
    <lineage>
        <taxon>Bacteria</taxon>
        <taxon>Candidatus Adleribacteriota</taxon>
    </lineage>
</organism>
<dbReference type="InterPro" id="IPR003594">
    <property type="entry name" value="HATPase_dom"/>
</dbReference>
<evidence type="ECO:0000256" key="6">
    <source>
        <dbReference type="ARBA" id="ARBA00022777"/>
    </source>
</evidence>
<dbReference type="InterPro" id="IPR003661">
    <property type="entry name" value="HisK_dim/P_dom"/>
</dbReference>
<keyword evidence="4" id="KW-0808">Transferase</keyword>
<dbReference type="InterPro" id="IPR005467">
    <property type="entry name" value="His_kinase_dom"/>
</dbReference>
<evidence type="ECO:0000256" key="9">
    <source>
        <dbReference type="SAM" id="Phobius"/>
    </source>
</evidence>
<feature type="transmembrane region" description="Helical" evidence="9">
    <location>
        <begin position="126"/>
        <end position="144"/>
    </location>
</feature>
<comment type="caution">
    <text evidence="11">The sequence shown here is derived from an EMBL/GenBank/DDBJ whole genome shotgun (WGS) entry which is preliminary data.</text>
</comment>
<dbReference type="CDD" id="cd00082">
    <property type="entry name" value="HisKA"/>
    <property type="match status" value="1"/>
</dbReference>
<keyword evidence="8" id="KW-0902">Two-component regulatory system</keyword>
<dbReference type="Proteomes" id="UP000034201">
    <property type="component" value="Unassembled WGS sequence"/>
</dbReference>
<dbReference type="PRINTS" id="PR00344">
    <property type="entry name" value="BCTRLSENSOR"/>
</dbReference>
<dbReference type="GO" id="GO:0030295">
    <property type="term" value="F:protein kinase activator activity"/>
    <property type="evidence" value="ECO:0007669"/>
    <property type="project" value="TreeGrafter"/>
</dbReference>
<reference evidence="11 12" key="1">
    <citation type="journal article" date="2015" name="Nature">
        <title>rRNA introns, odd ribosomes, and small enigmatic genomes across a large radiation of phyla.</title>
        <authorList>
            <person name="Brown C.T."/>
            <person name="Hug L.A."/>
            <person name="Thomas B.C."/>
            <person name="Sharon I."/>
            <person name="Castelle C.J."/>
            <person name="Singh A."/>
            <person name="Wilkins M.J."/>
            <person name="Williams K.H."/>
            <person name="Banfield J.F."/>
        </authorList>
    </citation>
    <scope>NUCLEOTIDE SEQUENCE [LARGE SCALE GENOMIC DNA]</scope>
</reference>
<feature type="transmembrane region" description="Helical" evidence="9">
    <location>
        <begin position="95"/>
        <end position="120"/>
    </location>
</feature>
<dbReference type="SMART" id="SM00387">
    <property type="entry name" value="HATPase_c"/>
    <property type="match status" value="1"/>
</dbReference>
<evidence type="ECO:0000256" key="5">
    <source>
        <dbReference type="ARBA" id="ARBA00022741"/>
    </source>
</evidence>
<proteinExistence type="predicted"/>
<evidence type="ECO:0000256" key="1">
    <source>
        <dbReference type="ARBA" id="ARBA00000085"/>
    </source>
</evidence>
<dbReference type="InterPro" id="IPR036097">
    <property type="entry name" value="HisK_dim/P_sf"/>
</dbReference>
<evidence type="ECO:0000313" key="11">
    <source>
        <dbReference type="EMBL" id="KKW20699.1"/>
    </source>
</evidence>
<dbReference type="InterPro" id="IPR050351">
    <property type="entry name" value="BphY/WalK/GraS-like"/>
</dbReference>
<evidence type="ECO:0000256" key="8">
    <source>
        <dbReference type="ARBA" id="ARBA00023012"/>
    </source>
</evidence>
<sequence length="393" mass="43347">MGEQTENPAAEEHKTKEKNRTREILGFILRLARLAIFGSAIIYTGLTTLPEGFFPSLNMFHIALIAVGGTMVVGLIVFVALLPGRQSIVSGSFDLEAMAAVIVGMLTILVLSVVSIFASGNEPSNVLFWLLLVGIYTFYVFMIIKRGLSLQNENEELKQKYGELLELDQEKTDFVTVTSHQLRTPLNEIKWILGYAIGQEMSEAARQALQKGLFATNRIVGIVNSILRARTLDLRDGALERKEIDLGEIVSKIVEDEKEFAREKETVLVYYPPESPVILHGAQEELGMAIENVIDNAIRYAPHGSVTVTLQAGHGSVQIRIEDTGIGISAEDRDRIFRKFYRAQNALLAQPDGTGIGLYITKKIVEKHGGSVSFASELGKGTKFLITLPLSQK</sequence>
<dbReference type="SUPFAM" id="SSF47384">
    <property type="entry name" value="Homodimeric domain of signal transducing histidine kinase"/>
    <property type="match status" value="1"/>
</dbReference>
<comment type="catalytic activity">
    <reaction evidence="1">
        <text>ATP + protein L-histidine = ADP + protein N-phospho-L-histidine.</text>
        <dbReference type="EC" id="2.7.13.3"/>
    </reaction>
</comment>
<dbReference type="GO" id="GO:0005524">
    <property type="term" value="F:ATP binding"/>
    <property type="evidence" value="ECO:0007669"/>
    <property type="project" value="UniProtKB-KW"/>
</dbReference>
<keyword evidence="9" id="KW-1133">Transmembrane helix</keyword>
<protein>
    <recommendedName>
        <fullName evidence="2">histidine kinase</fullName>
        <ecNumber evidence="2">2.7.13.3</ecNumber>
    </recommendedName>
</protein>
<dbReference type="SUPFAM" id="SSF55874">
    <property type="entry name" value="ATPase domain of HSP90 chaperone/DNA topoisomerase II/histidine kinase"/>
    <property type="match status" value="1"/>
</dbReference>
<dbReference type="EMBL" id="LCQQ01000025">
    <property type="protein sequence ID" value="KKW20699.1"/>
    <property type="molecule type" value="Genomic_DNA"/>
</dbReference>
<dbReference type="Gene3D" id="1.10.287.130">
    <property type="match status" value="1"/>
</dbReference>
<evidence type="ECO:0000256" key="7">
    <source>
        <dbReference type="ARBA" id="ARBA00022840"/>
    </source>
</evidence>
<keyword evidence="6 11" id="KW-0418">Kinase</keyword>
<evidence type="ECO:0000313" key="12">
    <source>
        <dbReference type="Proteomes" id="UP000034201"/>
    </source>
</evidence>
<keyword evidence="5" id="KW-0547">Nucleotide-binding</keyword>
<feature type="domain" description="Histidine kinase" evidence="10">
    <location>
        <begin position="177"/>
        <end position="392"/>
    </location>
</feature>
<keyword evidence="7" id="KW-0067">ATP-binding</keyword>
<keyword evidence="3" id="KW-0597">Phosphoprotein</keyword>
<dbReference type="FunFam" id="3.30.565.10:FF:000006">
    <property type="entry name" value="Sensor histidine kinase WalK"/>
    <property type="match status" value="1"/>
</dbReference>
<keyword evidence="9" id="KW-0472">Membrane</keyword>
<evidence type="ECO:0000256" key="4">
    <source>
        <dbReference type="ARBA" id="ARBA00022679"/>
    </source>
</evidence>
<dbReference type="PANTHER" id="PTHR42878:SF7">
    <property type="entry name" value="SENSOR HISTIDINE KINASE GLRK"/>
    <property type="match status" value="1"/>
</dbReference>